<keyword evidence="5" id="KW-0812">Transmembrane</keyword>
<keyword evidence="4" id="KW-0012">Acyltransferase</keyword>
<evidence type="ECO:0000259" key="6">
    <source>
        <dbReference type="SMART" id="SM00563"/>
    </source>
</evidence>
<evidence type="ECO:0000313" key="7">
    <source>
        <dbReference type="EMBL" id="KAF6205687.1"/>
    </source>
</evidence>
<dbReference type="EC" id="2.3.1.51" evidence="2"/>
<dbReference type="Pfam" id="PF01553">
    <property type="entry name" value="Acyltransferase"/>
    <property type="match status" value="1"/>
</dbReference>
<feature type="domain" description="Phospholipid/glycerol acyltransferase" evidence="6">
    <location>
        <begin position="82"/>
        <end position="205"/>
    </location>
</feature>
<keyword evidence="3" id="KW-0808">Transferase</keyword>
<keyword evidence="5" id="KW-1133">Transmembrane helix</keyword>
<proteinExistence type="predicted"/>
<dbReference type="Proteomes" id="UP000466442">
    <property type="component" value="Linkage Group LG9"/>
</dbReference>
<comment type="caution">
    <text evidence="7">The sequence shown here is derived from an EMBL/GenBank/DDBJ whole genome shotgun (WGS) entry which is preliminary data.</text>
</comment>
<name>A0A8S9X9L5_APOLU</name>
<keyword evidence="8" id="KW-1185">Reference proteome</keyword>
<feature type="non-terminal residue" evidence="7">
    <location>
        <position position="1"/>
    </location>
</feature>
<keyword evidence="5" id="KW-0472">Membrane</keyword>
<dbReference type="PANTHER" id="PTHR10434">
    <property type="entry name" value="1-ACYL-SN-GLYCEROL-3-PHOSPHATE ACYLTRANSFERASE"/>
    <property type="match status" value="1"/>
</dbReference>
<evidence type="ECO:0000313" key="8">
    <source>
        <dbReference type="Proteomes" id="UP000466442"/>
    </source>
</evidence>
<protein>
    <recommendedName>
        <fullName evidence="2">1-acylglycerol-3-phosphate O-acyltransferase</fullName>
        <ecNumber evidence="2">2.3.1.51</ecNumber>
    </recommendedName>
</protein>
<evidence type="ECO:0000256" key="3">
    <source>
        <dbReference type="ARBA" id="ARBA00022679"/>
    </source>
</evidence>
<feature type="transmembrane region" description="Helical" evidence="5">
    <location>
        <begin position="14"/>
        <end position="39"/>
    </location>
</feature>
<dbReference type="PANTHER" id="PTHR10434:SF11">
    <property type="entry name" value="1-ACYL-SN-GLYCEROL-3-PHOSPHATE ACYLTRANSFERASE"/>
    <property type="match status" value="1"/>
</dbReference>
<sequence>MSINVQEITFVSKLHFYVVMTVFTCGITFFGLIFIPLIIIVSPIFPGIKKWYIRLASAFLCWLIGLDVQLEGLSELKSAPNGVIVMNHQSIWDFLLVCAVYHHLGDTIHTVSRKEVYYLWPLGYAMKTAGGLFIDRSSPSAAMNHLIEESRRIFRKSKQQKTKLLIFPEGTRNKRLDGFLDFKKGAFKVAALVNVPVIPIVCPPQTFKRNFKFFRP</sequence>
<dbReference type="GO" id="GO:0005783">
    <property type="term" value="C:endoplasmic reticulum"/>
    <property type="evidence" value="ECO:0007669"/>
    <property type="project" value="TreeGrafter"/>
</dbReference>
<dbReference type="OrthoDB" id="202234at2759"/>
<dbReference type="AlphaFoldDB" id="A0A8S9X9L5"/>
<dbReference type="SMART" id="SM00563">
    <property type="entry name" value="PlsC"/>
    <property type="match status" value="1"/>
</dbReference>
<evidence type="ECO:0000256" key="4">
    <source>
        <dbReference type="ARBA" id="ARBA00023315"/>
    </source>
</evidence>
<dbReference type="CDD" id="cd07989">
    <property type="entry name" value="LPLAT_AGPAT-like"/>
    <property type="match status" value="1"/>
</dbReference>
<dbReference type="GO" id="GO:0006654">
    <property type="term" value="P:phosphatidic acid biosynthetic process"/>
    <property type="evidence" value="ECO:0007669"/>
    <property type="project" value="TreeGrafter"/>
</dbReference>
<comment type="pathway">
    <text evidence="1">Phospholipid metabolism; CDP-diacylglycerol biosynthesis; CDP-diacylglycerol from sn-glycerol 3-phosphate: step 2/3.</text>
</comment>
<dbReference type="EMBL" id="WIXP02000009">
    <property type="protein sequence ID" value="KAF6205687.1"/>
    <property type="molecule type" value="Genomic_DNA"/>
</dbReference>
<dbReference type="SUPFAM" id="SSF69593">
    <property type="entry name" value="Glycerol-3-phosphate (1)-acyltransferase"/>
    <property type="match status" value="1"/>
</dbReference>
<evidence type="ECO:0000256" key="2">
    <source>
        <dbReference type="ARBA" id="ARBA00013211"/>
    </source>
</evidence>
<evidence type="ECO:0000256" key="5">
    <source>
        <dbReference type="SAM" id="Phobius"/>
    </source>
</evidence>
<dbReference type="InterPro" id="IPR002123">
    <property type="entry name" value="Plipid/glycerol_acylTrfase"/>
</dbReference>
<gene>
    <name evidence="7" type="ORF">GE061_019860</name>
</gene>
<organism evidence="7 8">
    <name type="scientific">Apolygus lucorum</name>
    <name type="common">Small green plant bug</name>
    <name type="synonym">Lygocoris lucorum</name>
    <dbReference type="NCBI Taxonomy" id="248454"/>
    <lineage>
        <taxon>Eukaryota</taxon>
        <taxon>Metazoa</taxon>
        <taxon>Ecdysozoa</taxon>
        <taxon>Arthropoda</taxon>
        <taxon>Hexapoda</taxon>
        <taxon>Insecta</taxon>
        <taxon>Pterygota</taxon>
        <taxon>Neoptera</taxon>
        <taxon>Paraneoptera</taxon>
        <taxon>Hemiptera</taxon>
        <taxon>Heteroptera</taxon>
        <taxon>Panheteroptera</taxon>
        <taxon>Cimicomorpha</taxon>
        <taxon>Miridae</taxon>
        <taxon>Mirini</taxon>
        <taxon>Apolygus</taxon>
    </lineage>
</organism>
<reference evidence="7" key="1">
    <citation type="journal article" date="2021" name="Mol. Ecol. Resour.">
        <title>Apolygus lucorum genome provides insights into omnivorousness and mesophyll feeding.</title>
        <authorList>
            <person name="Liu Y."/>
            <person name="Liu H."/>
            <person name="Wang H."/>
            <person name="Huang T."/>
            <person name="Liu B."/>
            <person name="Yang B."/>
            <person name="Yin L."/>
            <person name="Li B."/>
            <person name="Zhang Y."/>
            <person name="Zhang S."/>
            <person name="Jiang F."/>
            <person name="Zhang X."/>
            <person name="Ren Y."/>
            <person name="Wang B."/>
            <person name="Wang S."/>
            <person name="Lu Y."/>
            <person name="Wu K."/>
            <person name="Fan W."/>
            <person name="Wang G."/>
        </authorList>
    </citation>
    <scope>NUCLEOTIDE SEQUENCE</scope>
    <source>
        <strain evidence="7">12Hb</strain>
    </source>
</reference>
<evidence type="ECO:0000256" key="1">
    <source>
        <dbReference type="ARBA" id="ARBA00004728"/>
    </source>
</evidence>
<accession>A0A8S9X9L5</accession>
<dbReference type="GO" id="GO:0003841">
    <property type="term" value="F:1-acylglycerol-3-phosphate O-acyltransferase activity"/>
    <property type="evidence" value="ECO:0007669"/>
    <property type="project" value="UniProtKB-EC"/>
</dbReference>